<evidence type="ECO:0000313" key="6">
    <source>
        <dbReference type="EMBL" id="KAI5429131.1"/>
    </source>
</evidence>
<evidence type="ECO:0000259" key="5">
    <source>
        <dbReference type="Pfam" id="PF24475"/>
    </source>
</evidence>
<sequence>MRNSVAPCHFFNLVVKNLLIVSFILLFDYHSLPCIVSLGCFQLALGREGVALAAMMPNASNIFCRFGNEGDKQRSDCLKVQFCHSDGDLFTLLSVYKEWEALPQERRNKWCWENSINAKSMRRCQDTVFELESFLEREHGFVVPSYWRWDPHTPSVHDKNMKKVILASLSENVAMFSGRNQLGYEVAETGQHVQLHPSSSLLVFAQKPSWVVFGDLLSVSNVCILLKRFCGKSNSNLLGHVSRIRKACLDERIFVEVNVDENLIQLYAASHDMNTATMLVSDVLEYEKKRLRTECMEKCLYHGSGSASPMALFGSGAEIKHLELEKHSLSVDVYHSNINAIDDKELLMFFEKITSGSICAVYKFQGMGKDPPDREKWGKITFLSPDAAKRAVELDGDEFCGSNLKILPSQSANGRG</sequence>
<comment type="caution">
    <text evidence="6">The sequence shown here is derived from an EMBL/GenBank/DDBJ whole genome shotgun (WGS) entry which is preliminary data.</text>
</comment>
<dbReference type="Gramene" id="Psat03G0393700-T1">
    <property type="protein sequence ID" value="KAI5429131.1"/>
    <property type="gene ID" value="KIW84_033937"/>
</dbReference>
<feature type="domain" description="DEAD-box helicase OB fold" evidence="4">
    <location>
        <begin position="162"/>
        <end position="224"/>
    </location>
</feature>
<evidence type="ECO:0000256" key="2">
    <source>
        <dbReference type="ARBA" id="ARBA00022806"/>
    </source>
</evidence>
<evidence type="ECO:0000259" key="4">
    <source>
        <dbReference type="Pfam" id="PF07717"/>
    </source>
</evidence>
<dbReference type="PANTHER" id="PTHR18934">
    <property type="entry name" value="ATP-DEPENDENT RNA HELICASE"/>
    <property type="match status" value="1"/>
</dbReference>
<dbReference type="PANTHER" id="PTHR18934:SF81">
    <property type="entry name" value="ATP-DEPENDENT RNA HELICASE DEAH11, CHLOROPLASTIC-RELATED"/>
    <property type="match status" value="1"/>
</dbReference>
<evidence type="ECO:0000313" key="7">
    <source>
        <dbReference type="Proteomes" id="UP001058974"/>
    </source>
</evidence>
<accession>A0A9D4XX84</accession>
<comment type="catalytic activity">
    <reaction evidence="3">
        <text>ATP + H2O = ADP + phosphate + H(+)</text>
        <dbReference type="Rhea" id="RHEA:13065"/>
        <dbReference type="ChEBI" id="CHEBI:15377"/>
        <dbReference type="ChEBI" id="CHEBI:15378"/>
        <dbReference type="ChEBI" id="CHEBI:30616"/>
        <dbReference type="ChEBI" id="CHEBI:43474"/>
        <dbReference type="ChEBI" id="CHEBI:456216"/>
        <dbReference type="EC" id="3.6.4.13"/>
    </reaction>
</comment>
<dbReference type="GO" id="GO:0003724">
    <property type="term" value="F:RNA helicase activity"/>
    <property type="evidence" value="ECO:0007669"/>
    <property type="project" value="UniProtKB-EC"/>
</dbReference>
<keyword evidence="2" id="KW-0067">ATP-binding</keyword>
<dbReference type="SUPFAM" id="SSF54928">
    <property type="entry name" value="RNA-binding domain, RBD"/>
    <property type="match status" value="1"/>
</dbReference>
<dbReference type="CDD" id="cd00590">
    <property type="entry name" value="RRM_SF"/>
    <property type="match status" value="1"/>
</dbReference>
<dbReference type="Proteomes" id="UP001058974">
    <property type="component" value="Chromosome 3"/>
</dbReference>
<dbReference type="InterPro" id="IPR035979">
    <property type="entry name" value="RBD_domain_sf"/>
</dbReference>
<gene>
    <name evidence="6" type="ORF">KIW84_033937</name>
</gene>
<name>A0A9D4XX84_PEA</name>
<dbReference type="Pfam" id="PF24475">
    <property type="entry name" value="RBD_DEAH11"/>
    <property type="match status" value="1"/>
</dbReference>
<dbReference type="EC" id="3.6.4.13" evidence="1"/>
<organism evidence="6 7">
    <name type="scientific">Pisum sativum</name>
    <name type="common">Garden pea</name>
    <name type="synonym">Lathyrus oleraceus</name>
    <dbReference type="NCBI Taxonomy" id="3888"/>
    <lineage>
        <taxon>Eukaryota</taxon>
        <taxon>Viridiplantae</taxon>
        <taxon>Streptophyta</taxon>
        <taxon>Embryophyta</taxon>
        <taxon>Tracheophyta</taxon>
        <taxon>Spermatophyta</taxon>
        <taxon>Magnoliopsida</taxon>
        <taxon>eudicotyledons</taxon>
        <taxon>Gunneridae</taxon>
        <taxon>Pentapetalae</taxon>
        <taxon>rosids</taxon>
        <taxon>fabids</taxon>
        <taxon>Fabales</taxon>
        <taxon>Fabaceae</taxon>
        <taxon>Papilionoideae</taxon>
        <taxon>50 kb inversion clade</taxon>
        <taxon>NPAAA clade</taxon>
        <taxon>Hologalegina</taxon>
        <taxon>IRL clade</taxon>
        <taxon>Fabeae</taxon>
        <taxon>Lathyrus</taxon>
    </lineage>
</organism>
<proteinExistence type="predicted"/>
<keyword evidence="7" id="KW-1185">Reference proteome</keyword>
<dbReference type="GO" id="GO:0003723">
    <property type="term" value="F:RNA binding"/>
    <property type="evidence" value="ECO:0007669"/>
    <property type="project" value="TreeGrafter"/>
</dbReference>
<dbReference type="InterPro" id="IPR011709">
    <property type="entry name" value="DEAD-box_helicase_OB_fold"/>
</dbReference>
<reference evidence="6 7" key="1">
    <citation type="journal article" date="2022" name="Nat. Genet.">
        <title>Improved pea reference genome and pan-genome highlight genomic features and evolutionary characteristics.</title>
        <authorList>
            <person name="Yang T."/>
            <person name="Liu R."/>
            <person name="Luo Y."/>
            <person name="Hu S."/>
            <person name="Wang D."/>
            <person name="Wang C."/>
            <person name="Pandey M.K."/>
            <person name="Ge S."/>
            <person name="Xu Q."/>
            <person name="Li N."/>
            <person name="Li G."/>
            <person name="Huang Y."/>
            <person name="Saxena R.K."/>
            <person name="Ji Y."/>
            <person name="Li M."/>
            <person name="Yan X."/>
            <person name="He Y."/>
            <person name="Liu Y."/>
            <person name="Wang X."/>
            <person name="Xiang C."/>
            <person name="Varshney R.K."/>
            <person name="Ding H."/>
            <person name="Gao S."/>
            <person name="Zong X."/>
        </authorList>
    </citation>
    <scope>NUCLEOTIDE SEQUENCE [LARGE SCALE GENOMIC DNA]</scope>
    <source>
        <strain evidence="6 7">cv. Zhongwan 6</strain>
    </source>
</reference>
<dbReference type="InterPro" id="IPR056248">
    <property type="entry name" value="RBD_DEAH11/12"/>
</dbReference>
<protein>
    <recommendedName>
        <fullName evidence="1">RNA helicase</fullName>
        <ecNumber evidence="1">3.6.4.13</ecNumber>
    </recommendedName>
</protein>
<dbReference type="AlphaFoldDB" id="A0A9D4XX84"/>
<dbReference type="EMBL" id="JAMSHJ010000003">
    <property type="protein sequence ID" value="KAI5429131.1"/>
    <property type="molecule type" value="Genomic_DNA"/>
</dbReference>
<keyword evidence="2" id="KW-0547">Nucleotide-binding</keyword>
<keyword evidence="2" id="KW-0347">Helicase</keyword>
<keyword evidence="2" id="KW-0378">Hydrolase</keyword>
<dbReference type="Pfam" id="PF07717">
    <property type="entry name" value="OB_NTP_bind"/>
    <property type="match status" value="1"/>
</dbReference>
<evidence type="ECO:0000256" key="1">
    <source>
        <dbReference type="ARBA" id="ARBA00012552"/>
    </source>
</evidence>
<feature type="domain" description="DEAH11/12 RNA-binding" evidence="5">
    <location>
        <begin position="296"/>
        <end position="410"/>
    </location>
</feature>
<evidence type="ECO:0000256" key="3">
    <source>
        <dbReference type="ARBA" id="ARBA00047984"/>
    </source>
</evidence>